<dbReference type="EMBL" id="WHWC01000015">
    <property type="protein sequence ID" value="KAG8369076.1"/>
    <property type="molecule type" value="Genomic_DNA"/>
</dbReference>
<feature type="domain" description="F-box associated beta-propeller type 1" evidence="2">
    <location>
        <begin position="71"/>
        <end position="185"/>
    </location>
</feature>
<evidence type="ECO:0000313" key="4">
    <source>
        <dbReference type="Proteomes" id="UP000826271"/>
    </source>
</evidence>
<comment type="caution">
    <text evidence="3">The sequence shown here is derived from an EMBL/GenBank/DDBJ whole genome shotgun (WGS) entry which is preliminary data.</text>
</comment>
<evidence type="ECO:0008006" key="5">
    <source>
        <dbReference type="Google" id="ProtNLM"/>
    </source>
</evidence>
<dbReference type="InterPro" id="IPR006527">
    <property type="entry name" value="F-box-assoc_dom_typ1"/>
</dbReference>
<accession>A0AAV6WM39</accession>
<dbReference type="InterPro" id="IPR001810">
    <property type="entry name" value="F-box_dom"/>
</dbReference>
<dbReference type="Gene3D" id="1.20.1280.50">
    <property type="match status" value="1"/>
</dbReference>
<organism evidence="3 4">
    <name type="scientific">Buddleja alternifolia</name>
    <dbReference type="NCBI Taxonomy" id="168488"/>
    <lineage>
        <taxon>Eukaryota</taxon>
        <taxon>Viridiplantae</taxon>
        <taxon>Streptophyta</taxon>
        <taxon>Embryophyta</taxon>
        <taxon>Tracheophyta</taxon>
        <taxon>Spermatophyta</taxon>
        <taxon>Magnoliopsida</taxon>
        <taxon>eudicotyledons</taxon>
        <taxon>Gunneridae</taxon>
        <taxon>Pentapetalae</taxon>
        <taxon>asterids</taxon>
        <taxon>lamiids</taxon>
        <taxon>Lamiales</taxon>
        <taxon>Scrophulariaceae</taxon>
        <taxon>Buddlejeae</taxon>
        <taxon>Buddleja</taxon>
    </lineage>
</organism>
<dbReference type="Proteomes" id="UP000826271">
    <property type="component" value="Unassembled WGS sequence"/>
</dbReference>
<dbReference type="SUPFAM" id="SSF81383">
    <property type="entry name" value="F-box domain"/>
    <property type="match status" value="1"/>
</dbReference>
<dbReference type="Pfam" id="PF00646">
    <property type="entry name" value="F-box"/>
    <property type="match status" value="1"/>
</dbReference>
<sequence length="185" mass="21098">MENPNLLQEILMEIFSRLPTKSIGKFRCLSKPCHSLLSTPQFIKTHFTRTTHQQENLILITPSQSLLSITTTKNDIVLLGNEEEEMLLVNPITLQHLTIPNSPLALNKYDSFSMRGFRYDTSSDDYKIVTLSYDDTDKEHEPDCIDTFVDVYSVKRGVWKRVDCSPYDHAITEISSGSFVNGAIH</sequence>
<evidence type="ECO:0000259" key="1">
    <source>
        <dbReference type="Pfam" id="PF00646"/>
    </source>
</evidence>
<reference evidence="3" key="1">
    <citation type="submission" date="2019-10" db="EMBL/GenBank/DDBJ databases">
        <authorList>
            <person name="Zhang R."/>
            <person name="Pan Y."/>
            <person name="Wang J."/>
            <person name="Ma R."/>
            <person name="Yu S."/>
        </authorList>
    </citation>
    <scope>NUCLEOTIDE SEQUENCE</scope>
    <source>
        <strain evidence="3">LA-IB0</strain>
        <tissue evidence="3">Leaf</tissue>
    </source>
</reference>
<proteinExistence type="predicted"/>
<dbReference type="PANTHER" id="PTHR31672:SF13">
    <property type="entry name" value="F-BOX PROTEIN CPR30-LIKE"/>
    <property type="match status" value="1"/>
</dbReference>
<evidence type="ECO:0000259" key="2">
    <source>
        <dbReference type="Pfam" id="PF07734"/>
    </source>
</evidence>
<dbReference type="PANTHER" id="PTHR31672">
    <property type="entry name" value="BNACNNG10540D PROTEIN"/>
    <property type="match status" value="1"/>
</dbReference>
<evidence type="ECO:0000313" key="3">
    <source>
        <dbReference type="EMBL" id="KAG8369076.1"/>
    </source>
</evidence>
<dbReference type="InterPro" id="IPR050796">
    <property type="entry name" value="SCF_F-box_component"/>
</dbReference>
<gene>
    <name evidence="3" type="ORF">BUALT_Bualt15G0112600</name>
</gene>
<name>A0AAV6WM39_9LAMI</name>
<keyword evidence="4" id="KW-1185">Reference proteome</keyword>
<feature type="domain" description="F-box" evidence="1">
    <location>
        <begin position="8"/>
        <end position="43"/>
    </location>
</feature>
<protein>
    <recommendedName>
        <fullName evidence="5">F-box domain-containing protein</fullName>
    </recommendedName>
</protein>
<dbReference type="InterPro" id="IPR036047">
    <property type="entry name" value="F-box-like_dom_sf"/>
</dbReference>
<dbReference type="Pfam" id="PF07734">
    <property type="entry name" value="FBA_1"/>
    <property type="match status" value="1"/>
</dbReference>
<dbReference type="AlphaFoldDB" id="A0AAV6WM39"/>